<comment type="caution">
    <text evidence="1">The sequence shown here is derived from an EMBL/GenBank/DDBJ whole genome shotgun (WGS) entry which is preliminary data.</text>
</comment>
<name>A0A1Y2ECD9_9FUNG</name>
<evidence type="ECO:0000313" key="1">
    <source>
        <dbReference type="EMBL" id="ORY69238.1"/>
    </source>
</evidence>
<protein>
    <submittedName>
        <fullName evidence="1">Uncharacterized protein</fullName>
    </submittedName>
</protein>
<dbReference type="OrthoDB" id="6500128at2759"/>
<evidence type="ECO:0000313" key="2">
    <source>
        <dbReference type="Proteomes" id="UP000193920"/>
    </source>
</evidence>
<proteinExistence type="predicted"/>
<dbReference type="EMBL" id="MCOG01000045">
    <property type="protein sequence ID" value="ORY69238.1"/>
    <property type="molecule type" value="Genomic_DNA"/>
</dbReference>
<dbReference type="InterPro" id="IPR027417">
    <property type="entry name" value="P-loop_NTPase"/>
</dbReference>
<dbReference type="AlphaFoldDB" id="A0A1Y2ECD9"/>
<gene>
    <name evidence="1" type="ORF">LY90DRAFT_504313</name>
</gene>
<sequence length="100" mass="11849">MLPFFTIAHRLNTIIDYDKILVLDKVKVLEYDSPKNLLYETDENRKLIPNSKTEFSKLVQETGIKNVLLLRSREFANRYERYLKKNIVTIINNNSNNPFT</sequence>
<organism evidence="1 2">
    <name type="scientific">Neocallimastix californiae</name>
    <dbReference type="NCBI Taxonomy" id="1754190"/>
    <lineage>
        <taxon>Eukaryota</taxon>
        <taxon>Fungi</taxon>
        <taxon>Fungi incertae sedis</taxon>
        <taxon>Chytridiomycota</taxon>
        <taxon>Chytridiomycota incertae sedis</taxon>
        <taxon>Neocallimastigomycetes</taxon>
        <taxon>Neocallimastigales</taxon>
        <taxon>Neocallimastigaceae</taxon>
        <taxon>Neocallimastix</taxon>
    </lineage>
</organism>
<dbReference type="Proteomes" id="UP000193920">
    <property type="component" value="Unassembled WGS sequence"/>
</dbReference>
<dbReference type="STRING" id="1754190.A0A1Y2ECD9"/>
<dbReference type="Gene3D" id="3.40.50.300">
    <property type="entry name" value="P-loop containing nucleotide triphosphate hydrolases"/>
    <property type="match status" value="1"/>
</dbReference>
<accession>A0A1Y2ECD9</accession>
<reference evidence="1 2" key="1">
    <citation type="submission" date="2016-08" db="EMBL/GenBank/DDBJ databases">
        <title>A Parts List for Fungal Cellulosomes Revealed by Comparative Genomics.</title>
        <authorList>
            <consortium name="DOE Joint Genome Institute"/>
            <person name="Haitjema C.H."/>
            <person name="Gilmore S.P."/>
            <person name="Henske J.K."/>
            <person name="Solomon K.V."/>
            <person name="De Groot R."/>
            <person name="Kuo A."/>
            <person name="Mondo S.J."/>
            <person name="Salamov A.A."/>
            <person name="Labutti K."/>
            <person name="Zhao Z."/>
            <person name="Chiniquy J."/>
            <person name="Barry K."/>
            <person name="Brewer H.M."/>
            <person name="Purvine S.O."/>
            <person name="Wright A.T."/>
            <person name="Boxma B."/>
            <person name="Van Alen T."/>
            <person name="Hackstein J.H."/>
            <person name="Baker S.E."/>
            <person name="Grigoriev I.V."/>
            <person name="O'Malley M.A."/>
        </authorList>
    </citation>
    <scope>NUCLEOTIDE SEQUENCE [LARGE SCALE GENOMIC DNA]</scope>
    <source>
        <strain evidence="1 2">G1</strain>
    </source>
</reference>
<keyword evidence="2" id="KW-1185">Reference proteome</keyword>